<feature type="transmembrane region" description="Helical" evidence="6">
    <location>
        <begin position="294"/>
        <end position="317"/>
    </location>
</feature>
<feature type="transmembrane region" description="Helical" evidence="6">
    <location>
        <begin position="86"/>
        <end position="104"/>
    </location>
</feature>
<evidence type="ECO:0000256" key="1">
    <source>
        <dbReference type="ARBA" id="ARBA00004651"/>
    </source>
</evidence>
<keyword evidence="5 6" id="KW-0472">Membrane</keyword>
<feature type="transmembrane region" description="Helical" evidence="6">
    <location>
        <begin position="323"/>
        <end position="347"/>
    </location>
</feature>
<dbReference type="GO" id="GO:0022857">
    <property type="term" value="F:transmembrane transporter activity"/>
    <property type="evidence" value="ECO:0007669"/>
    <property type="project" value="InterPro"/>
</dbReference>
<feature type="transmembrane region" description="Helical" evidence="6">
    <location>
        <begin position="368"/>
        <end position="388"/>
    </location>
</feature>
<feature type="transmembrane region" description="Helical" evidence="6">
    <location>
        <begin position="394"/>
        <end position="414"/>
    </location>
</feature>
<feature type="transmembrane region" description="Helical" evidence="6">
    <location>
        <begin position="236"/>
        <end position="259"/>
    </location>
</feature>
<dbReference type="AlphaFoldDB" id="A0A9W6VLA1"/>
<dbReference type="InterPro" id="IPR036259">
    <property type="entry name" value="MFS_trans_sf"/>
</dbReference>
<evidence type="ECO:0000256" key="5">
    <source>
        <dbReference type="ARBA" id="ARBA00023136"/>
    </source>
</evidence>
<evidence type="ECO:0000256" key="6">
    <source>
        <dbReference type="SAM" id="Phobius"/>
    </source>
</evidence>
<dbReference type="Proteomes" id="UP001165136">
    <property type="component" value="Unassembled WGS sequence"/>
</dbReference>
<dbReference type="Pfam" id="PF07690">
    <property type="entry name" value="MFS_1"/>
    <property type="match status" value="1"/>
</dbReference>
<dbReference type="CDD" id="cd06173">
    <property type="entry name" value="MFS_MefA_like"/>
    <property type="match status" value="1"/>
</dbReference>
<evidence type="ECO:0000256" key="4">
    <source>
        <dbReference type="ARBA" id="ARBA00022989"/>
    </source>
</evidence>
<protein>
    <submittedName>
        <fullName evidence="7">MFS transporter</fullName>
    </submittedName>
</protein>
<keyword evidence="3 6" id="KW-0812">Transmembrane</keyword>
<dbReference type="RefSeq" id="WP_285489536.1">
    <property type="nucleotide sequence ID" value="NZ_BSTI01000022.1"/>
</dbReference>
<feature type="transmembrane region" description="Helical" evidence="6">
    <location>
        <begin position="110"/>
        <end position="130"/>
    </location>
</feature>
<keyword evidence="2" id="KW-1003">Cell membrane</keyword>
<dbReference type="InterPro" id="IPR011701">
    <property type="entry name" value="MFS"/>
</dbReference>
<evidence type="ECO:0000256" key="2">
    <source>
        <dbReference type="ARBA" id="ARBA00022475"/>
    </source>
</evidence>
<keyword evidence="8" id="KW-1185">Reference proteome</keyword>
<feature type="transmembrane region" description="Helical" evidence="6">
    <location>
        <begin position="21"/>
        <end position="46"/>
    </location>
</feature>
<organism evidence="7 8">
    <name type="scientific">Amycolatopsis taiwanensis</name>
    <dbReference type="NCBI Taxonomy" id="342230"/>
    <lineage>
        <taxon>Bacteria</taxon>
        <taxon>Bacillati</taxon>
        <taxon>Actinomycetota</taxon>
        <taxon>Actinomycetes</taxon>
        <taxon>Pseudonocardiales</taxon>
        <taxon>Pseudonocardiaceae</taxon>
        <taxon>Amycolatopsis</taxon>
    </lineage>
</organism>
<dbReference type="SUPFAM" id="SSF103473">
    <property type="entry name" value="MFS general substrate transporter"/>
    <property type="match status" value="1"/>
</dbReference>
<keyword evidence="4 6" id="KW-1133">Transmembrane helix</keyword>
<reference evidence="7" key="1">
    <citation type="submission" date="2023-03" db="EMBL/GenBank/DDBJ databases">
        <title>Amycolatopsis taiwanensis NBRC 103393.</title>
        <authorList>
            <person name="Ichikawa N."/>
            <person name="Sato H."/>
            <person name="Tonouchi N."/>
        </authorList>
    </citation>
    <scope>NUCLEOTIDE SEQUENCE</scope>
    <source>
        <strain evidence="7">NBRC 103393</strain>
    </source>
</reference>
<evidence type="ECO:0000313" key="7">
    <source>
        <dbReference type="EMBL" id="GLY70311.1"/>
    </source>
</evidence>
<dbReference type="PANTHER" id="PTHR23513">
    <property type="entry name" value="INTEGRAL MEMBRANE EFFLUX PROTEIN-RELATED"/>
    <property type="match status" value="1"/>
</dbReference>
<dbReference type="Gene3D" id="1.20.1250.20">
    <property type="entry name" value="MFS general substrate transporter like domains"/>
    <property type="match status" value="1"/>
</dbReference>
<sequence>MTSLAKWRRRPFSAGVWRNRNFVLLCAGQTFSQFGAYVSTVVVPLLAIETLHAGATELGVIGLMSKLPALFYVVAGVWVDRVRKRPLLVGATVIRSVLLLLIPVEVAFGFLTVGLLSATLFVSAVLTVWFDTAYMSYLPALVGREHLVEGNSRMESARATAQVTGPSIGGLLVQAVTAPVAVLLDGLSLLGSAVTLSRIKHAEPKPAPDQRGFRGIKDNLIEGFRFLAGHAVLRPLALAIAVNNFAWAAELTLYVIYLVDVLHLPASLVGVTLIGSGPGALAGSLAAAAVARKLGLAGAIVSGLTLFCLATLLIPLAPPALGAAIPMLVVAGFLMSAGGQVCAINVLSLRQGVTPDRLQGRVNGSFRFLSLGLAPLGALAGGLLGTWLGTRTALFVSVGAMAIGPLVVQCSAAARAMRTLPTDTPTETEPEVAS</sequence>
<evidence type="ECO:0000313" key="8">
    <source>
        <dbReference type="Proteomes" id="UP001165136"/>
    </source>
</evidence>
<feature type="transmembrane region" description="Helical" evidence="6">
    <location>
        <begin position="58"/>
        <end position="79"/>
    </location>
</feature>
<name>A0A9W6VLA1_9PSEU</name>
<proteinExistence type="predicted"/>
<dbReference type="PANTHER" id="PTHR23513:SF6">
    <property type="entry name" value="MAJOR FACILITATOR SUPERFAMILY ASSOCIATED DOMAIN-CONTAINING PROTEIN"/>
    <property type="match status" value="1"/>
</dbReference>
<comment type="caution">
    <text evidence="7">The sequence shown here is derived from an EMBL/GenBank/DDBJ whole genome shotgun (WGS) entry which is preliminary data.</text>
</comment>
<feature type="transmembrane region" description="Helical" evidence="6">
    <location>
        <begin position="265"/>
        <end position="287"/>
    </location>
</feature>
<gene>
    <name evidence="7" type="ORF">Atai01_69300</name>
</gene>
<dbReference type="EMBL" id="BSTI01000022">
    <property type="protein sequence ID" value="GLY70311.1"/>
    <property type="molecule type" value="Genomic_DNA"/>
</dbReference>
<evidence type="ECO:0000256" key="3">
    <source>
        <dbReference type="ARBA" id="ARBA00022692"/>
    </source>
</evidence>
<accession>A0A9W6VLA1</accession>
<comment type="subcellular location">
    <subcellularLocation>
        <location evidence="1">Cell membrane</location>
        <topology evidence="1">Multi-pass membrane protein</topology>
    </subcellularLocation>
</comment>
<dbReference type="GO" id="GO:0005886">
    <property type="term" value="C:plasma membrane"/>
    <property type="evidence" value="ECO:0007669"/>
    <property type="project" value="UniProtKB-SubCell"/>
</dbReference>